<comment type="caution">
    <text evidence="1">The sequence shown here is derived from an EMBL/GenBank/DDBJ whole genome shotgun (WGS) entry which is preliminary data.</text>
</comment>
<name>A0A7K3W9Q1_9ACTN</name>
<dbReference type="NCBIfam" id="NF047634">
    <property type="entry name" value="antiviral_Brig1"/>
    <property type="match status" value="1"/>
</dbReference>
<proteinExistence type="predicted"/>
<keyword evidence="2" id="KW-1185">Reference proteome</keyword>
<protein>
    <submittedName>
        <fullName evidence="1">Uncharacterized protein</fullName>
    </submittedName>
</protein>
<evidence type="ECO:0000313" key="1">
    <source>
        <dbReference type="EMBL" id="NEL52739.1"/>
    </source>
</evidence>
<evidence type="ECO:0000313" key="2">
    <source>
        <dbReference type="Proteomes" id="UP000470470"/>
    </source>
</evidence>
<dbReference type="Proteomes" id="UP000470470">
    <property type="component" value="Unassembled WGS sequence"/>
</dbReference>
<gene>
    <name evidence="1" type="ORF">G1H19_01745</name>
</gene>
<dbReference type="RefSeq" id="WP_152731672.1">
    <property type="nucleotide sequence ID" value="NZ_JAABOZ010000006.1"/>
</dbReference>
<sequence length="261" mass="28941">MSSRTAIGGFWDAHIRSWLDGADPLPDPLDAWFGSYSGRGLGAVTRDGFVEPFQGDLGGHETEPRMVLLGLNPGQYLPDLQARDGLFAEEIRAAGSYSAWARSAPYDRDPWLARYGPNRFYRGRRGFTRRWLGDPAAGYNDMLLWELYPWHSTAVVGRMSPPPHLIRQFVWDPIADIDVRYVFAFGAPWAQLAESDLKLQPAGVFGRGGRDYGSTVASRSVRVFELSSRQLLVTESHAGSAGPPSTDEVERLRDALVSAKL</sequence>
<dbReference type="AlphaFoldDB" id="A0A7K3W9Q1"/>
<accession>A0A7K3W9Q1</accession>
<organism evidence="1 2">
    <name type="scientific">Goekera deserti</name>
    <dbReference type="NCBI Taxonomy" id="2497753"/>
    <lineage>
        <taxon>Bacteria</taxon>
        <taxon>Bacillati</taxon>
        <taxon>Actinomycetota</taxon>
        <taxon>Actinomycetes</taxon>
        <taxon>Geodermatophilales</taxon>
        <taxon>Geodermatophilaceae</taxon>
        <taxon>Goekera</taxon>
    </lineage>
</organism>
<dbReference type="EMBL" id="JAAGWK010000005">
    <property type="protein sequence ID" value="NEL52739.1"/>
    <property type="molecule type" value="Genomic_DNA"/>
</dbReference>
<reference evidence="1 2" key="1">
    <citation type="submission" date="2020-02" db="EMBL/GenBank/DDBJ databases">
        <title>The whole genome sequence of CPCC 205119.</title>
        <authorList>
            <person name="Jiang Z."/>
        </authorList>
    </citation>
    <scope>NUCLEOTIDE SEQUENCE [LARGE SCALE GENOMIC DNA]</scope>
    <source>
        <strain evidence="1 2">CPCC 205119</strain>
    </source>
</reference>